<evidence type="ECO:0000256" key="1">
    <source>
        <dbReference type="SAM" id="MobiDB-lite"/>
    </source>
</evidence>
<organism evidence="2 3">
    <name type="scientific">Olpidium bornovanus</name>
    <dbReference type="NCBI Taxonomy" id="278681"/>
    <lineage>
        <taxon>Eukaryota</taxon>
        <taxon>Fungi</taxon>
        <taxon>Fungi incertae sedis</taxon>
        <taxon>Olpidiomycota</taxon>
        <taxon>Olpidiomycotina</taxon>
        <taxon>Olpidiomycetes</taxon>
        <taxon>Olpidiales</taxon>
        <taxon>Olpidiaceae</taxon>
        <taxon>Olpidium</taxon>
    </lineage>
</organism>
<dbReference type="EMBL" id="JAEFCI010007039">
    <property type="protein sequence ID" value="KAG5459320.1"/>
    <property type="molecule type" value="Genomic_DNA"/>
</dbReference>
<dbReference type="AlphaFoldDB" id="A0A8H8DIA5"/>
<evidence type="ECO:0000313" key="3">
    <source>
        <dbReference type="Proteomes" id="UP000673691"/>
    </source>
</evidence>
<feature type="compositionally biased region" description="Basic residues" evidence="1">
    <location>
        <begin position="255"/>
        <end position="276"/>
    </location>
</feature>
<gene>
    <name evidence="2" type="ORF">BJ554DRAFT_288</name>
</gene>
<protein>
    <submittedName>
        <fullName evidence="2">Uncharacterized protein</fullName>
    </submittedName>
</protein>
<feature type="region of interest" description="Disordered" evidence="1">
    <location>
        <begin position="254"/>
        <end position="290"/>
    </location>
</feature>
<dbReference type="Proteomes" id="UP000673691">
    <property type="component" value="Unassembled WGS sequence"/>
</dbReference>
<proteinExistence type="predicted"/>
<name>A0A8H8DIA5_9FUNG</name>
<keyword evidence="3" id="KW-1185">Reference proteome</keyword>
<evidence type="ECO:0000313" key="2">
    <source>
        <dbReference type="EMBL" id="KAG5459320.1"/>
    </source>
</evidence>
<reference evidence="2 3" key="1">
    <citation type="journal article" name="Sci. Rep.">
        <title>Genome-scale phylogenetic analyses confirm Olpidium as the closest living zoosporic fungus to the non-flagellated, terrestrial fungi.</title>
        <authorList>
            <person name="Chang Y."/>
            <person name="Rochon D."/>
            <person name="Sekimoto S."/>
            <person name="Wang Y."/>
            <person name="Chovatia M."/>
            <person name="Sandor L."/>
            <person name="Salamov A."/>
            <person name="Grigoriev I.V."/>
            <person name="Stajich J.E."/>
            <person name="Spatafora J.W."/>
        </authorList>
    </citation>
    <scope>NUCLEOTIDE SEQUENCE [LARGE SCALE GENOMIC DNA]</scope>
    <source>
        <strain evidence="2">S191</strain>
    </source>
</reference>
<comment type="caution">
    <text evidence="2">The sequence shown here is derived from an EMBL/GenBank/DDBJ whole genome shotgun (WGS) entry which is preliminary data.</text>
</comment>
<accession>A0A8H8DIA5</accession>
<sequence>MVYKYWDSITREDLEFAVASGGKSWEAREDAGPAGEMRPGDALYFDGPASPALSLVVGARTAASSLYAPDLPFAPPATSSVYAPDLPFALPAAEPRGIAVPARYRGPGPFPAPFWGSDWRQSAAIFGPAAPGGGAPPVVPVGLRPIRRSVSADSLPPPLYHRPDQRYARNPSLQIPAYALLFSAHPGGRRPVSGRQTAAAAAAAAAAAEHKQPGEGAAAVASAGRLAAEFPSTHFLSKPRLRKYAHGDFISLGRTTKKKKKKKHKKNKNLPKKRKNFLGGRGARTKETRGKVHARLARKRVTCGNFPYPDGW</sequence>